<keyword evidence="2" id="KW-1185">Reference proteome</keyword>
<dbReference type="InterPro" id="IPR023213">
    <property type="entry name" value="CAT-like_dom_sf"/>
</dbReference>
<organism evidence="1 2">
    <name type="scientific">Mycolicibacterium anyangense</name>
    <dbReference type="NCBI Taxonomy" id="1431246"/>
    <lineage>
        <taxon>Bacteria</taxon>
        <taxon>Bacillati</taxon>
        <taxon>Actinomycetota</taxon>
        <taxon>Actinomycetes</taxon>
        <taxon>Mycobacteriales</taxon>
        <taxon>Mycobacteriaceae</taxon>
        <taxon>Mycolicibacterium</taxon>
    </lineage>
</organism>
<evidence type="ECO:0008006" key="3">
    <source>
        <dbReference type="Google" id="ProtNLM"/>
    </source>
</evidence>
<dbReference type="Proteomes" id="UP000467249">
    <property type="component" value="Chromosome"/>
</dbReference>
<dbReference type="KEGG" id="many:MANY_09510"/>
<name>A0A6N4W699_9MYCO</name>
<evidence type="ECO:0000313" key="2">
    <source>
        <dbReference type="Proteomes" id="UP000467249"/>
    </source>
</evidence>
<sequence>MDNQLAYIDQASFLGLRALGHSPQEQFCWIYDRPIDIEALRRTHANLGNTLLGRLIERSPLPFGRHRWVAAPHQADLDVAPAPRPREDMLAWFDEQIHVPIDPETGPAWRMAVLPFTDGGGAVTLIVSHSVADGAGAMMSLAAAVHGHNMNLGYPAPRSRPTIAALREDIRAIATAVPEMAKAVSAAVKLGREEAGGPKSQATAVTPAVDSSPGAGTLTTLPTVAAYVDADVWDAHAASLGGTSNSLVAGVATLLGKARGRIEPDGLVTLNFPVSERTLTDTRANALTAMTITGDPDEVRTTLTGLRTSVRQGFKSLAKESNKLIAPLPLIPLTSQRLLRRLEGMTQGAGKTVGCSNLGEIPDDVSRVDGGDADSFWARGVEWPVTRADLDRTGGSLMVASIRMSGTVLVFAQAWQAGGPNTKDILAGQFDQALKDMGVTTATLVY</sequence>
<evidence type="ECO:0000313" key="1">
    <source>
        <dbReference type="EMBL" id="BBZ75614.1"/>
    </source>
</evidence>
<proteinExistence type="predicted"/>
<protein>
    <recommendedName>
        <fullName evidence="3">Diacylglycerol O-acyltransferase</fullName>
    </recommendedName>
</protein>
<dbReference type="Gene3D" id="3.30.559.10">
    <property type="entry name" value="Chloramphenicol acetyltransferase-like domain"/>
    <property type="match status" value="1"/>
</dbReference>
<reference evidence="1 2" key="1">
    <citation type="journal article" date="2019" name="Emerg. Microbes Infect.">
        <title>Comprehensive subspecies identification of 175 nontuberculous mycobacteria species based on 7547 genomic profiles.</title>
        <authorList>
            <person name="Matsumoto Y."/>
            <person name="Kinjo T."/>
            <person name="Motooka D."/>
            <person name="Nabeya D."/>
            <person name="Jung N."/>
            <person name="Uechi K."/>
            <person name="Horii T."/>
            <person name="Iida T."/>
            <person name="Fujita J."/>
            <person name="Nakamura S."/>
        </authorList>
    </citation>
    <scope>NUCLEOTIDE SEQUENCE [LARGE SCALE GENOMIC DNA]</scope>
    <source>
        <strain evidence="1 2">JCM 30275</strain>
    </source>
</reference>
<accession>A0A6N4W699</accession>
<dbReference type="EMBL" id="AP022620">
    <property type="protein sequence ID" value="BBZ75614.1"/>
    <property type="molecule type" value="Genomic_DNA"/>
</dbReference>
<dbReference type="SUPFAM" id="SSF52777">
    <property type="entry name" value="CoA-dependent acyltransferases"/>
    <property type="match status" value="1"/>
</dbReference>
<gene>
    <name evidence="1" type="ORF">MANY_09510</name>
</gene>
<dbReference type="AlphaFoldDB" id="A0A6N4W699"/>
<dbReference type="RefSeq" id="WP_163803195.1">
    <property type="nucleotide sequence ID" value="NZ_AP022620.1"/>
</dbReference>